<feature type="region of interest" description="Disordered" evidence="3">
    <location>
        <begin position="412"/>
        <end position="524"/>
    </location>
</feature>
<feature type="compositionally biased region" description="Polar residues" evidence="3">
    <location>
        <begin position="484"/>
        <end position="501"/>
    </location>
</feature>
<evidence type="ECO:0000313" key="5">
    <source>
        <dbReference type="EMBL" id="RYO89458.1"/>
    </source>
</evidence>
<dbReference type="InterPro" id="IPR006910">
    <property type="entry name" value="Rad21_Rec8_N"/>
</dbReference>
<organism evidence="5 6">
    <name type="scientific">Monosporascus cannonballus</name>
    <dbReference type="NCBI Taxonomy" id="155416"/>
    <lineage>
        <taxon>Eukaryota</taxon>
        <taxon>Fungi</taxon>
        <taxon>Dikarya</taxon>
        <taxon>Ascomycota</taxon>
        <taxon>Pezizomycotina</taxon>
        <taxon>Sordariomycetes</taxon>
        <taxon>Xylariomycetidae</taxon>
        <taxon>Xylariales</taxon>
        <taxon>Xylariales incertae sedis</taxon>
        <taxon>Monosporascus</taxon>
    </lineage>
</organism>
<name>A0ABY0HB80_9PEZI</name>
<dbReference type="PANTHER" id="PTHR12585:SF70">
    <property type="entry name" value="RAD21_REC8 N TERMINAL DOMAIN PROTEIN (AFU_ORTHOLOGUE AFUA_6G02900)"/>
    <property type="match status" value="1"/>
</dbReference>
<feature type="domain" description="Rad21/Rec8-like protein N-terminal" evidence="4">
    <location>
        <begin position="1"/>
        <end position="113"/>
    </location>
</feature>
<dbReference type="Pfam" id="PF04825">
    <property type="entry name" value="Rad21_Rec8_N"/>
    <property type="match status" value="1"/>
</dbReference>
<dbReference type="InterPro" id="IPR039781">
    <property type="entry name" value="Rad21/Rec8-like"/>
</dbReference>
<dbReference type="EMBL" id="QJNS01000072">
    <property type="protein sequence ID" value="RYO89458.1"/>
    <property type="molecule type" value="Genomic_DNA"/>
</dbReference>
<keyword evidence="6" id="KW-1185">Reference proteome</keyword>
<evidence type="ECO:0000313" key="6">
    <source>
        <dbReference type="Proteomes" id="UP000294003"/>
    </source>
</evidence>
<feature type="compositionally biased region" description="Gly residues" evidence="3">
    <location>
        <begin position="159"/>
        <end position="170"/>
    </location>
</feature>
<reference evidence="5 6" key="1">
    <citation type="submission" date="2018-06" db="EMBL/GenBank/DDBJ databases">
        <title>Complete Genomes of Monosporascus.</title>
        <authorList>
            <person name="Robinson A.J."/>
            <person name="Natvig D.O."/>
        </authorList>
    </citation>
    <scope>NUCLEOTIDE SEQUENCE [LARGE SCALE GENOMIC DNA]</scope>
    <source>
        <strain evidence="5 6">CBS 609.92</strain>
    </source>
</reference>
<accession>A0ABY0HB80</accession>
<evidence type="ECO:0000259" key="4">
    <source>
        <dbReference type="Pfam" id="PF04825"/>
    </source>
</evidence>
<sequence length="678" mass="74113">MFYSHEILTSRQYGVATICDRLVATIGNKSSTRKVTRKAIQEVNVEKACDKILDPGAPIALRLQGNLLYGVSRVYNQQCTYMLSDAQKIQNTMHVFFTKFADKHLDPEAGHAKPENLTIDNAPAFIPNMQLPKFDLDALVASQATNKTSSQMSPLGSSQGSGSGSSGRGGFPIELDIYHSDTPSRQDSPFGLQGLSSAQKLGSMTGDERLVHLQEEVDVAGAEDWGMEIDEDGNIIERAVPAIFQDEPELPPIPAIEEQERARSDTEHPAQQIHGGDQGDIVMMDEEPLPPAEAFPQREGPHDAFQMDEAPAQRAAVRRGRKRRIIQADDDTQISRNELRAWQTDYLRNCGAHGMHSTTAAQAKHNAIYLIFGLGIGNIGQNLGIPGMIHPLALQFSGDSLCTALTGLQLTEQPRGRRRSASEAIEDVEEETGRRVRARLDDGKNQDSQAHGLGSDDAFDLGPLLGDSPHPEVGREAQEPMSEHLSSAMQMPWNRGSSAVPSSVRGPGSVQKGRQVPSSPFKHRSDVQDIVRYSDDIRAGLGDDGFGLGGGLGSHDDSFDGLGGPVGGERAKKLNTQEQNERLRTELDLEGKNFLSFIESAVREHGERREDDDVQRGRKWIAFDDIFVPRETARATAAHAFYHALCLATKDQMCVQQDGDPDTPHGHIWLGVKVPPVA</sequence>
<evidence type="ECO:0000256" key="3">
    <source>
        <dbReference type="SAM" id="MobiDB-lite"/>
    </source>
</evidence>
<comment type="caution">
    <text evidence="5">The sequence shown here is derived from an EMBL/GenBank/DDBJ whole genome shotgun (WGS) entry which is preliminary data.</text>
</comment>
<feature type="compositionally biased region" description="Low complexity" evidence="3">
    <location>
        <begin position="149"/>
        <end position="158"/>
    </location>
</feature>
<dbReference type="CDD" id="cd21789">
    <property type="entry name" value="Rad21_Rec8_M_SpRec8p-like"/>
    <property type="match status" value="1"/>
</dbReference>
<feature type="compositionally biased region" description="Basic and acidic residues" evidence="3">
    <location>
        <begin position="469"/>
        <end position="482"/>
    </location>
</feature>
<gene>
    <name evidence="5" type="ORF">DL762_003177</name>
</gene>
<evidence type="ECO:0000256" key="1">
    <source>
        <dbReference type="ARBA" id="ARBA00004123"/>
    </source>
</evidence>
<dbReference type="PANTHER" id="PTHR12585">
    <property type="entry name" value="SCC1 / RAD21 FAMILY MEMBER"/>
    <property type="match status" value="1"/>
</dbReference>
<feature type="region of interest" description="Disordered" evidence="3">
    <location>
        <begin position="146"/>
        <end position="189"/>
    </location>
</feature>
<dbReference type="Proteomes" id="UP000294003">
    <property type="component" value="Unassembled WGS sequence"/>
</dbReference>
<protein>
    <recommendedName>
        <fullName evidence="4">Rad21/Rec8-like protein N-terminal domain-containing protein</fullName>
    </recommendedName>
</protein>
<feature type="compositionally biased region" description="Basic and acidic residues" evidence="3">
    <location>
        <begin position="431"/>
        <end position="445"/>
    </location>
</feature>
<keyword evidence="2" id="KW-0539">Nucleus</keyword>
<comment type="subcellular location">
    <subcellularLocation>
        <location evidence="1">Nucleus</location>
    </subcellularLocation>
</comment>
<evidence type="ECO:0000256" key="2">
    <source>
        <dbReference type="ARBA" id="ARBA00023242"/>
    </source>
</evidence>
<proteinExistence type="predicted"/>